<proteinExistence type="predicted"/>
<dbReference type="AlphaFoldDB" id="A0A0F9XAJ7"/>
<protein>
    <submittedName>
        <fullName evidence="1">Uncharacterized protein</fullName>
    </submittedName>
</protein>
<comment type="caution">
    <text evidence="1">The sequence shown here is derived from an EMBL/GenBank/DDBJ whole genome shotgun (WGS) entry which is preliminary data.</text>
</comment>
<accession>A0A0F9XAJ7</accession>
<organism evidence="1">
    <name type="scientific">marine sediment metagenome</name>
    <dbReference type="NCBI Taxonomy" id="412755"/>
    <lineage>
        <taxon>unclassified sequences</taxon>
        <taxon>metagenomes</taxon>
        <taxon>ecological metagenomes</taxon>
    </lineage>
</organism>
<gene>
    <name evidence="1" type="ORF">LCGC14_0245840</name>
</gene>
<dbReference type="EMBL" id="LAZR01000126">
    <property type="protein sequence ID" value="KKN88693.1"/>
    <property type="molecule type" value="Genomic_DNA"/>
</dbReference>
<name>A0A0F9XAJ7_9ZZZZ</name>
<sequence>MEEIKLSNYESTKVNEIFGIPQERIDRIEFSLYKNLLACLFSTGDESLQVLECIINSYANSAKESVAITLLYAEKMTDIAKMNVTHRAVHWLKLQVSKDVTTLEEFESVAPIPSTLNQNLVEDAIRSMARVHVESGSCGQLGTGNCMLEEIYLGKESPGLIIRQDMAKEHPHSSSELPHMPSLAGLKRLLGIRI</sequence>
<reference evidence="1" key="1">
    <citation type="journal article" date="2015" name="Nature">
        <title>Complex archaea that bridge the gap between prokaryotes and eukaryotes.</title>
        <authorList>
            <person name="Spang A."/>
            <person name="Saw J.H."/>
            <person name="Jorgensen S.L."/>
            <person name="Zaremba-Niedzwiedzka K."/>
            <person name="Martijn J."/>
            <person name="Lind A.E."/>
            <person name="van Eijk R."/>
            <person name="Schleper C."/>
            <person name="Guy L."/>
            <person name="Ettema T.J."/>
        </authorList>
    </citation>
    <scope>NUCLEOTIDE SEQUENCE</scope>
</reference>
<evidence type="ECO:0000313" key="1">
    <source>
        <dbReference type="EMBL" id="KKN88693.1"/>
    </source>
</evidence>